<accession>A0A934K337</accession>
<name>A0A934K337_9BACT</name>
<protein>
    <submittedName>
        <fullName evidence="2">SRPBCC family protein</fullName>
    </submittedName>
</protein>
<dbReference type="InterPro" id="IPR023393">
    <property type="entry name" value="START-like_dom_sf"/>
</dbReference>
<dbReference type="RefSeq" id="WP_338199895.1">
    <property type="nucleotide sequence ID" value="NZ_JAEKNR010000067.1"/>
</dbReference>
<dbReference type="InterPro" id="IPR019587">
    <property type="entry name" value="Polyketide_cyclase/dehydratase"/>
</dbReference>
<sequence length="113" mass="12412">MKAYDASSTIAASPEALWAILTDAPGYTKWDSGVDKVEGRIAPGEKIKVVSKANPGRAFPVRVSQFEPGKRMVWSGGMPLGLFKGVRPSRSRRRTMARRGSRCARSTQDRCSR</sequence>
<proteinExistence type="predicted"/>
<dbReference type="Gene3D" id="3.30.530.20">
    <property type="match status" value="1"/>
</dbReference>
<reference evidence="2" key="1">
    <citation type="submission" date="2020-10" db="EMBL/GenBank/DDBJ databases">
        <title>Ca. Dormibacterota MAGs.</title>
        <authorList>
            <person name="Montgomery K."/>
        </authorList>
    </citation>
    <scope>NUCLEOTIDE SEQUENCE [LARGE SCALE GENOMIC DNA]</scope>
    <source>
        <strain evidence="2">SC8812_S17_10</strain>
    </source>
</reference>
<keyword evidence="3" id="KW-1185">Reference proteome</keyword>
<gene>
    <name evidence="2" type="ORF">JF922_05705</name>
</gene>
<organism evidence="2 3">
    <name type="scientific">Candidatus Nephthysia bennettiae</name>
    <dbReference type="NCBI Taxonomy" id="3127016"/>
    <lineage>
        <taxon>Bacteria</taxon>
        <taxon>Bacillati</taxon>
        <taxon>Candidatus Dormiibacterota</taxon>
        <taxon>Candidatus Dormibacteria</taxon>
        <taxon>Candidatus Dormibacterales</taxon>
        <taxon>Candidatus Dormibacteraceae</taxon>
        <taxon>Candidatus Nephthysia</taxon>
    </lineage>
</organism>
<evidence type="ECO:0000313" key="2">
    <source>
        <dbReference type="EMBL" id="MBJ7597565.1"/>
    </source>
</evidence>
<feature type="compositionally biased region" description="Basic residues" evidence="1">
    <location>
        <begin position="87"/>
        <end position="102"/>
    </location>
</feature>
<dbReference type="Pfam" id="PF10604">
    <property type="entry name" value="Polyketide_cyc2"/>
    <property type="match status" value="1"/>
</dbReference>
<feature type="region of interest" description="Disordered" evidence="1">
    <location>
        <begin position="85"/>
        <end position="113"/>
    </location>
</feature>
<dbReference type="EMBL" id="JAEKNR010000067">
    <property type="protein sequence ID" value="MBJ7597565.1"/>
    <property type="molecule type" value="Genomic_DNA"/>
</dbReference>
<evidence type="ECO:0000256" key="1">
    <source>
        <dbReference type="SAM" id="MobiDB-lite"/>
    </source>
</evidence>
<comment type="caution">
    <text evidence="2">The sequence shown here is derived from an EMBL/GenBank/DDBJ whole genome shotgun (WGS) entry which is preliminary data.</text>
</comment>
<dbReference type="Proteomes" id="UP000612893">
    <property type="component" value="Unassembled WGS sequence"/>
</dbReference>
<dbReference type="SUPFAM" id="SSF55961">
    <property type="entry name" value="Bet v1-like"/>
    <property type="match status" value="1"/>
</dbReference>
<evidence type="ECO:0000313" key="3">
    <source>
        <dbReference type="Proteomes" id="UP000612893"/>
    </source>
</evidence>
<dbReference type="AlphaFoldDB" id="A0A934K337"/>